<evidence type="ECO:0000313" key="3">
    <source>
        <dbReference type="Proteomes" id="UP000269499"/>
    </source>
</evidence>
<keyword evidence="1" id="KW-1133">Transmembrane helix</keyword>
<reference evidence="2 3" key="1">
    <citation type="submission" date="2018-06" db="EMBL/GenBank/DDBJ databases">
        <title>Extensive metabolic versatility and redundancy in microbially diverse, dynamic hydrothermal sediments.</title>
        <authorList>
            <person name="Dombrowski N."/>
            <person name="Teske A."/>
            <person name="Baker B.J."/>
        </authorList>
    </citation>
    <scope>NUCLEOTIDE SEQUENCE [LARGE SCALE GENOMIC DNA]</scope>
    <source>
        <strain evidence="2">B20_G2</strain>
    </source>
</reference>
<feature type="transmembrane region" description="Helical" evidence="1">
    <location>
        <begin position="41"/>
        <end position="62"/>
    </location>
</feature>
<dbReference type="Proteomes" id="UP000269499">
    <property type="component" value="Unassembled WGS sequence"/>
</dbReference>
<protein>
    <submittedName>
        <fullName evidence="2">Uncharacterized protein</fullName>
    </submittedName>
</protein>
<feature type="transmembrane region" description="Helical" evidence="1">
    <location>
        <begin position="12"/>
        <end position="35"/>
    </location>
</feature>
<keyword evidence="1" id="KW-0472">Membrane</keyword>
<comment type="caution">
    <text evidence="2">The sequence shown here is derived from an EMBL/GenBank/DDBJ whole genome shotgun (WGS) entry which is preliminary data.</text>
</comment>
<evidence type="ECO:0000313" key="2">
    <source>
        <dbReference type="EMBL" id="RLE53227.1"/>
    </source>
</evidence>
<accession>A0A497F1A4</accession>
<dbReference type="EMBL" id="QMRA01000076">
    <property type="protein sequence ID" value="RLE53227.1"/>
    <property type="molecule type" value="Genomic_DNA"/>
</dbReference>
<keyword evidence="1" id="KW-0812">Transmembrane</keyword>
<proteinExistence type="predicted"/>
<dbReference type="AlphaFoldDB" id="A0A497F1A4"/>
<sequence>MARKVYAEFKVSTIPSILAISVALTLLFVGVFVVIIGAPLFFVVLFIAIPLMTIIGVIWGLTRGRRLNSKLRELYEQSVVSGDKIILSRQMDVKLARLNVWVSRYYSSTRGRSRTRTYFSLEEVERLKARELPIQLDEGYTIILGSRFGMYLSLPVYVIDEPEYRNIFGDVLIAIVNPLNLDVKLLRYSPYLSYESDYAMLDVKTDGSKLSGSITLYTSIEPKVRGARVELAFRAPGEGEVRVELAKVDFHDKSKSFTYDFQPINDTVVIFGVSHVASLSCKAIAELLNLERPIVMGEVQEDRELKLRFILDVPLKRDVIVEMPLVVNKM</sequence>
<name>A0A497F1A4_9CREN</name>
<evidence type="ECO:0000256" key="1">
    <source>
        <dbReference type="SAM" id="Phobius"/>
    </source>
</evidence>
<gene>
    <name evidence="2" type="ORF">DRJ26_03630</name>
</gene>
<organism evidence="2 3">
    <name type="scientific">Thermoproteota archaeon</name>
    <dbReference type="NCBI Taxonomy" id="2056631"/>
    <lineage>
        <taxon>Archaea</taxon>
        <taxon>Thermoproteota</taxon>
    </lineage>
</organism>